<name>A0A1C7MV03_9FUNG</name>
<organism evidence="2 3">
    <name type="scientific">Choanephora cucurbitarum</name>
    <dbReference type="NCBI Taxonomy" id="101091"/>
    <lineage>
        <taxon>Eukaryota</taxon>
        <taxon>Fungi</taxon>
        <taxon>Fungi incertae sedis</taxon>
        <taxon>Mucoromycota</taxon>
        <taxon>Mucoromycotina</taxon>
        <taxon>Mucoromycetes</taxon>
        <taxon>Mucorales</taxon>
        <taxon>Mucorineae</taxon>
        <taxon>Choanephoraceae</taxon>
        <taxon>Choanephoroideae</taxon>
        <taxon>Choanephora</taxon>
    </lineage>
</organism>
<dbReference type="InParanoid" id="A0A1C7MV03"/>
<sequence>MCTQTVVDSRTRSIERHQAFYRWDEHQTLLFAVSFLKSHADTWYRTLEASNNPPSTRSDFKSKLLAAFRSGNAYDIARDRLVQLRQTATIQHYVNEFRAVYVLIPDLNNLEAYDRFMRGIRLEYDQLFAELRAVPTESRSLELANQKALAFEASHVRRTGHNQVLHQPAYVPHSPNHDTHYDPKILDAIQQRSYSGNQESYR</sequence>
<keyword evidence="3" id="KW-1185">Reference proteome</keyword>
<gene>
    <name evidence="2" type="ORF">A0J61_11312</name>
</gene>
<dbReference type="Pfam" id="PF03732">
    <property type="entry name" value="Retrotrans_gag"/>
    <property type="match status" value="1"/>
</dbReference>
<dbReference type="Proteomes" id="UP000093000">
    <property type="component" value="Unassembled WGS sequence"/>
</dbReference>
<dbReference type="AlphaFoldDB" id="A0A1C7MV03"/>
<comment type="caution">
    <text evidence="2">The sequence shown here is derived from an EMBL/GenBank/DDBJ whole genome shotgun (WGS) entry which is preliminary data.</text>
</comment>
<feature type="domain" description="Retrotransposon gag" evidence="1">
    <location>
        <begin position="31"/>
        <end position="121"/>
    </location>
</feature>
<evidence type="ECO:0000313" key="3">
    <source>
        <dbReference type="Proteomes" id="UP000093000"/>
    </source>
</evidence>
<accession>A0A1C7MV03</accession>
<dbReference type="EMBL" id="LUGH01001898">
    <property type="protein sequence ID" value="OBZ80640.1"/>
    <property type="molecule type" value="Genomic_DNA"/>
</dbReference>
<evidence type="ECO:0000313" key="2">
    <source>
        <dbReference type="EMBL" id="OBZ80640.1"/>
    </source>
</evidence>
<proteinExistence type="predicted"/>
<dbReference type="OrthoDB" id="2290219at2759"/>
<dbReference type="InterPro" id="IPR005162">
    <property type="entry name" value="Retrotrans_gag_dom"/>
</dbReference>
<evidence type="ECO:0000259" key="1">
    <source>
        <dbReference type="Pfam" id="PF03732"/>
    </source>
</evidence>
<dbReference type="STRING" id="101091.A0A1C7MV03"/>
<reference evidence="2 3" key="1">
    <citation type="submission" date="2016-03" db="EMBL/GenBank/DDBJ databases">
        <title>Choanephora cucurbitarum.</title>
        <authorList>
            <person name="Min B."/>
            <person name="Park H."/>
            <person name="Park J.-H."/>
            <person name="Shin H.-D."/>
            <person name="Choi I.-G."/>
        </authorList>
    </citation>
    <scope>NUCLEOTIDE SEQUENCE [LARGE SCALE GENOMIC DNA]</scope>
    <source>
        <strain evidence="2 3">KUS-F28377</strain>
    </source>
</reference>
<protein>
    <recommendedName>
        <fullName evidence="1">Retrotransposon gag domain-containing protein</fullName>
    </recommendedName>
</protein>